<feature type="binding site" evidence="3">
    <location>
        <position position="147"/>
    </location>
    <ligand>
        <name>a divalent metal cation</name>
        <dbReference type="ChEBI" id="CHEBI:60240"/>
    </ligand>
</feature>
<dbReference type="Proteomes" id="UP000215027">
    <property type="component" value="Chromosome II"/>
</dbReference>
<evidence type="ECO:0000313" key="4">
    <source>
        <dbReference type="EMBL" id="CUS06018.1"/>
    </source>
</evidence>
<dbReference type="Gene3D" id="1.20.120.450">
    <property type="entry name" value="dinb family like domain"/>
    <property type="match status" value="1"/>
</dbReference>
<dbReference type="PANTHER" id="PTHR37302">
    <property type="entry name" value="SLR1116 PROTEIN"/>
    <property type="match status" value="1"/>
</dbReference>
<evidence type="ECO:0000256" key="3">
    <source>
        <dbReference type="PIRSR" id="PIRSR607837-1"/>
    </source>
</evidence>
<dbReference type="GO" id="GO:0046872">
    <property type="term" value="F:metal ion binding"/>
    <property type="evidence" value="ECO:0007669"/>
    <property type="project" value="UniProtKB-KW"/>
</dbReference>
<proteinExistence type="inferred from homology"/>
<dbReference type="KEGG" id="pbf:CFX0092_B0484"/>
<evidence type="ECO:0000256" key="1">
    <source>
        <dbReference type="ARBA" id="ARBA00008635"/>
    </source>
</evidence>
<dbReference type="InterPro" id="IPR007837">
    <property type="entry name" value="DinB"/>
</dbReference>
<dbReference type="EMBL" id="LN890656">
    <property type="protein sequence ID" value="CUS06018.1"/>
    <property type="molecule type" value="Genomic_DNA"/>
</dbReference>
<evidence type="ECO:0000313" key="5">
    <source>
        <dbReference type="Proteomes" id="UP000215027"/>
    </source>
</evidence>
<feature type="binding site" evidence="3">
    <location>
        <position position="61"/>
    </location>
    <ligand>
        <name>a divalent metal cation</name>
        <dbReference type="ChEBI" id="CHEBI:60240"/>
    </ligand>
</feature>
<dbReference type="PANTHER" id="PTHR37302:SF3">
    <property type="entry name" value="DAMAGE-INDUCIBLE PROTEIN DINB"/>
    <property type="match status" value="1"/>
</dbReference>
<dbReference type="SUPFAM" id="SSF109854">
    <property type="entry name" value="DinB/YfiT-like putative metalloenzymes"/>
    <property type="match status" value="1"/>
</dbReference>
<dbReference type="Pfam" id="PF05163">
    <property type="entry name" value="DinB"/>
    <property type="match status" value="1"/>
</dbReference>
<evidence type="ECO:0000256" key="2">
    <source>
        <dbReference type="ARBA" id="ARBA00022723"/>
    </source>
</evidence>
<name>A0A160T989_9CHLR</name>
<dbReference type="AlphaFoldDB" id="A0A160T989"/>
<gene>
    <name evidence="4" type="ORF">CFX0092_B0484</name>
</gene>
<keyword evidence="2 3" id="KW-0479">Metal-binding</keyword>
<accession>A0A160T989</accession>
<feature type="binding site" evidence="3">
    <location>
        <position position="143"/>
    </location>
    <ligand>
        <name>a divalent metal cation</name>
        <dbReference type="ChEBI" id="CHEBI:60240"/>
    </ligand>
</feature>
<comment type="similarity">
    <text evidence="1">Belongs to the DinB family.</text>
</comment>
<reference evidence="4" key="1">
    <citation type="submission" date="2016-01" db="EMBL/GenBank/DDBJ databases">
        <authorList>
            <person name="Mcilroy J.S."/>
            <person name="Karst M S."/>
            <person name="Albertsen M."/>
        </authorList>
    </citation>
    <scope>NUCLEOTIDE SEQUENCE</scope>
    <source>
        <strain evidence="4">Cfx-K</strain>
    </source>
</reference>
<dbReference type="InterPro" id="IPR034660">
    <property type="entry name" value="DinB/YfiT-like"/>
</dbReference>
<sequence>MDTQAHLPLNQAAADPPLVMLFRHNLWANLRLLDACAALDEEQLAATIPGTYNTIHKTLNHIVWSEEQYLSDLTGREPESRLWSAGGPVLVDVARLRAMAQQNGQGLMDVAAGAAAGEVVILEGDGLRWHTPVGLILTQAINHATEHRAQIMVILTQLGLEPPDVSGWAFSQEFVRPISIE</sequence>
<dbReference type="OrthoDB" id="9811413at2"/>
<protein>
    <submittedName>
        <fullName evidence="4">DinB family protein</fullName>
    </submittedName>
</protein>
<dbReference type="RefSeq" id="WP_095045352.1">
    <property type="nucleotide sequence ID" value="NZ_LN890656.1"/>
</dbReference>
<keyword evidence="5" id="KW-1185">Reference proteome</keyword>
<organism evidence="4 5">
    <name type="scientific">Candidatus Promineifilum breve</name>
    <dbReference type="NCBI Taxonomy" id="1806508"/>
    <lineage>
        <taxon>Bacteria</taxon>
        <taxon>Bacillati</taxon>
        <taxon>Chloroflexota</taxon>
        <taxon>Ardenticatenia</taxon>
        <taxon>Candidatus Promineifilales</taxon>
        <taxon>Candidatus Promineifilaceae</taxon>
        <taxon>Candidatus Promineifilum</taxon>
    </lineage>
</organism>